<dbReference type="RefSeq" id="WP_169593378.1">
    <property type="nucleotide sequence ID" value="NZ_VCQU01000012.1"/>
</dbReference>
<dbReference type="NCBIfam" id="NF008528">
    <property type="entry name" value="PRK11463.1-2"/>
    <property type="match status" value="1"/>
</dbReference>
<comment type="caution">
    <text evidence="2">The sequence shown here is derived from an EMBL/GenBank/DDBJ whole genome shotgun (WGS) entry which is preliminary data.</text>
</comment>
<keyword evidence="1" id="KW-0472">Membrane</keyword>
<accession>A0A848KLN4</accession>
<protein>
    <submittedName>
        <fullName evidence="2">FxsA family protein</fullName>
    </submittedName>
</protein>
<dbReference type="GO" id="GO:0016020">
    <property type="term" value="C:membrane"/>
    <property type="evidence" value="ECO:0007669"/>
    <property type="project" value="InterPro"/>
</dbReference>
<dbReference type="Proteomes" id="UP000535543">
    <property type="component" value="Unassembled WGS sequence"/>
</dbReference>
<reference evidence="2 3" key="2">
    <citation type="submission" date="2020-06" db="EMBL/GenBank/DDBJ databases">
        <title>Antribacter stalactiti gen. nov., sp. nov., a new member of the family Nacardiaceae isolated from a cave.</title>
        <authorList>
            <person name="Kim I.S."/>
        </authorList>
    </citation>
    <scope>NUCLEOTIDE SEQUENCE [LARGE SCALE GENOMIC DNA]</scope>
    <source>
        <strain evidence="2 3">YC2-7</strain>
    </source>
</reference>
<keyword evidence="3" id="KW-1185">Reference proteome</keyword>
<dbReference type="PANTHER" id="PTHR35335">
    <property type="entry name" value="UPF0716 PROTEIN FXSA"/>
    <property type="match status" value="1"/>
</dbReference>
<organism evidence="2 3">
    <name type="scientific">Antrihabitans stalactiti</name>
    <dbReference type="NCBI Taxonomy" id="2584121"/>
    <lineage>
        <taxon>Bacteria</taxon>
        <taxon>Bacillati</taxon>
        <taxon>Actinomycetota</taxon>
        <taxon>Actinomycetes</taxon>
        <taxon>Mycobacteriales</taxon>
        <taxon>Nocardiaceae</taxon>
        <taxon>Antrihabitans</taxon>
    </lineage>
</organism>
<evidence type="ECO:0000256" key="1">
    <source>
        <dbReference type="SAM" id="Phobius"/>
    </source>
</evidence>
<name>A0A848KLN4_9NOCA</name>
<evidence type="ECO:0000313" key="2">
    <source>
        <dbReference type="EMBL" id="NMN98756.1"/>
    </source>
</evidence>
<proteinExistence type="predicted"/>
<dbReference type="EMBL" id="VCQU01000012">
    <property type="protein sequence ID" value="NMN98756.1"/>
    <property type="molecule type" value="Genomic_DNA"/>
</dbReference>
<dbReference type="PANTHER" id="PTHR35335:SF1">
    <property type="entry name" value="UPF0716 PROTEIN FXSA"/>
    <property type="match status" value="1"/>
</dbReference>
<dbReference type="InterPro" id="IPR007313">
    <property type="entry name" value="FxsA"/>
</dbReference>
<keyword evidence="1" id="KW-1133">Transmembrane helix</keyword>
<dbReference type="AlphaFoldDB" id="A0A848KLN4"/>
<gene>
    <name evidence="2" type="ORF">FGL95_27355</name>
</gene>
<dbReference type="Pfam" id="PF04186">
    <property type="entry name" value="FxsA"/>
    <property type="match status" value="1"/>
</dbReference>
<sequence>MAFLLFVLYVVVEVAAVVAVGSAIGAVWTVCLLIAGSALGLVLVGSQGRRVIEGLRGAALGLRSPEGAIADGVLVALGAVLMFVPGLVTSVLGLLLLIPPTRSVLRPAVVYIATRRFGKLQTGPVVVEGEVVSQWTEPQLRPKAIAPVIIDADTGWHTDPM</sequence>
<keyword evidence="1" id="KW-0812">Transmembrane</keyword>
<evidence type="ECO:0000313" key="3">
    <source>
        <dbReference type="Proteomes" id="UP000535543"/>
    </source>
</evidence>
<feature type="transmembrane region" description="Helical" evidence="1">
    <location>
        <begin position="73"/>
        <end position="98"/>
    </location>
</feature>
<feature type="transmembrane region" description="Helical" evidence="1">
    <location>
        <begin position="26"/>
        <end position="46"/>
    </location>
</feature>
<reference evidence="2 3" key="1">
    <citation type="submission" date="2019-05" db="EMBL/GenBank/DDBJ databases">
        <authorList>
            <person name="Lee S.D."/>
        </authorList>
    </citation>
    <scope>NUCLEOTIDE SEQUENCE [LARGE SCALE GENOMIC DNA]</scope>
    <source>
        <strain evidence="2 3">YC2-7</strain>
    </source>
</reference>